<sequence>MPSLPDVTQTFLLALSPHVTDDHSTKEPVEDTDPSTLSCNTGEENGFLDSAGAPLPDTRTDGSSLHNDTCPSCPLRAPTISDLLNDQDLLDAIRIKLDPCHPTVKNWRNFASRWGMPYDELCFLEQRPQSPTLELLLRNSQRPVGQLLDLCRLYRRADVERLLRRWLTEEWPRRGLAGGTPPF</sequence>
<evidence type="ECO:0000256" key="5">
    <source>
        <dbReference type="ARBA" id="ARBA00058509"/>
    </source>
</evidence>
<evidence type="ECO:0000256" key="1">
    <source>
        <dbReference type="ARBA" id="ARBA00004496"/>
    </source>
</evidence>
<dbReference type="PANTHER" id="PTHR28469">
    <property type="entry name" value="ECTODYSPLASIN-A RECEPTOR-ASSOCIATED ADAPTER PROTEIN"/>
    <property type="match status" value="1"/>
</dbReference>
<keyword evidence="3" id="KW-0963">Cytoplasm</keyword>
<dbReference type="InParanoid" id="L9KZ99"/>
<reference evidence="9" key="2">
    <citation type="journal article" date="2013" name="Nat. Commun.">
        <title>Genome of the Chinese tree shrew.</title>
        <authorList>
            <person name="Fan Y."/>
            <person name="Huang Z.Y."/>
            <person name="Cao C.C."/>
            <person name="Chen C.S."/>
            <person name="Chen Y.X."/>
            <person name="Fan D.D."/>
            <person name="He J."/>
            <person name="Hou H.L."/>
            <person name="Hu L."/>
            <person name="Hu X.T."/>
            <person name="Jiang X.T."/>
            <person name="Lai R."/>
            <person name="Lang Y.S."/>
            <person name="Liang B."/>
            <person name="Liao S.G."/>
            <person name="Mu D."/>
            <person name="Ma Y.Y."/>
            <person name="Niu Y.Y."/>
            <person name="Sun X.Q."/>
            <person name="Xia J.Q."/>
            <person name="Xiao J."/>
            <person name="Xiong Z.Q."/>
            <person name="Xu L."/>
            <person name="Yang L."/>
            <person name="Zhang Y."/>
            <person name="Zhao W."/>
            <person name="Zhao X.D."/>
            <person name="Zheng Y.T."/>
            <person name="Zhou J.M."/>
            <person name="Zhu Y.B."/>
            <person name="Zhang G.J."/>
            <person name="Wang J."/>
            <person name="Yao Y.G."/>
        </authorList>
    </citation>
    <scope>NUCLEOTIDE SEQUENCE [LARGE SCALE GENOMIC DNA]</scope>
</reference>
<dbReference type="InterPro" id="IPR011029">
    <property type="entry name" value="DEATH-like_dom_sf"/>
</dbReference>
<dbReference type="Proteomes" id="UP000011518">
    <property type="component" value="Unassembled WGS sequence"/>
</dbReference>
<keyword evidence="9" id="KW-1185">Reference proteome</keyword>
<protein>
    <recommendedName>
        <fullName evidence="6">Ectodysplasin-A receptor-associated adapter protein</fullName>
    </recommendedName>
</protein>
<dbReference type="eggNOG" id="KOG4602">
    <property type="taxonomic scope" value="Eukaryota"/>
</dbReference>
<dbReference type="GO" id="GO:0005737">
    <property type="term" value="C:cytoplasm"/>
    <property type="evidence" value="ECO:0007669"/>
    <property type="project" value="UniProtKB-SubCell"/>
</dbReference>
<evidence type="ECO:0000256" key="3">
    <source>
        <dbReference type="ARBA" id="ARBA00022490"/>
    </source>
</evidence>
<organism evidence="8 9">
    <name type="scientific">Tupaia chinensis</name>
    <name type="common">Chinese tree shrew</name>
    <name type="synonym">Tupaia belangeri chinensis</name>
    <dbReference type="NCBI Taxonomy" id="246437"/>
    <lineage>
        <taxon>Eukaryota</taxon>
        <taxon>Metazoa</taxon>
        <taxon>Chordata</taxon>
        <taxon>Craniata</taxon>
        <taxon>Vertebrata</taxon>
        <taxon>Euteleostomi</taxon>
        <taxon>Mammalia</taxon>
        <taxon>Eutheria</taxon>
        <taxon>Euarchontoglires</taxon>
        <taxon>Scandentia</taxon>
        <taxon>Tupaiidae</taxon>
        <taxon>Tupaia</taxon>
    </lineage>
</organism>
<dbReference type="PANTHER" id="PTHR28469:SF1">
    <property type="entry name" value="ECTODYSPLASIN-A RECEPTOR-ASSOCIATED ADAPTER PROTEIN"/>
    <property type="match status" value="1"/>
</dbReference>
<keyword evidence="2" id="KW-0217">Developmental protein</keyword>
<gene>
    <name evidence="8" type="ORF">TREES_T100003885</name>
</gene>
<dbReference type="FunCoup" id="L9KZ99">
    <property type="interactions" value="491"/>
</dbReference>
<dbReference type="EMBL" id="KB320579">
    <property type="protein sequence ID" value="ELW68116.1"/>
    <property type="molecule type" value="Genomic_DNA"/>
</dbReference>
<feature type="domain" description="Death" evidence="7">
    <location>
        <begin position="93"/>
        <end position="167"/>
    </location>
</feature>
<keyword evidence="4" id="KW-0221">Differentiation</keyword>
<dbReference type="STRING" id="246437.L9KZ99"/>
<comment type="function">
    <text evidence="5">Adapter protein that interacts with EDAR DEATH domain and couples the receptor to EDA signaling pathway during morphogenesis of ectodermal organs. Mediates the activation of NF-kappa-B.</text>
</comment>
<dbReference type="InterPro" id="IPR039200">
    <property type="entry name" value="EDARADD"/>
</dbReference>
<dbReference type="FunFam" id="1.10.533.10:FF:000065">
    <property type="entry name" value="Ectodysplasin-A receptor-associated adapter protein"/>
    <property type="match status" value="1"/>
</dbReference>
<dbReference type="Pfam" id="PF00531">
    <property type="entry name" value="Death"/>
    <property type="match status" value="1"/>
</dbReference>
<evidence type="ECO:0000313" key="8">
    <source>
        <dbReference type="EMBL" id="ELW68116.1"/>
    </source>
</evidence>
<proteinExistence type="predicted"/>
<name>L9KZ99_TUPCH</name>
<dbReference type="SUPFAM" id="SSF47986">
    <property type="entry name" value="DEATH domain"/>
    <property type="match status" value="1"/>
</dbReference>
<keyword evidence="8" id="KW-0675">Receptor</keyword>
<evidence type="ECO:0000256" key="4">
    <source>
        <dbReference type="ARBA" id="ARBA00022782"/>
    </source>
</evidence>
<reference evidence="9" key="1">
    <citation type="submission" date="2012-07" db="EMBL/GenBank/DDBJ databases">
        <title>Genome of the Chinese tree shrew, a rising model animal genetically related to primates.</title>
        <authorList>
            <person name="Zhang G."/>
            <person name="Fan Y."/>
            <person name="Yao Y."/>
            <person name="Huang Z."/>
        </authorList>
    </citation>
    <scope>NUCLEOTIDE SEQUENCE [LARGE SCALE GENOMIC DNA]</scope>
</reference>
<evidence type="ECO:0000259" key="7">
    <source>
        <dbReference type="Pfam" id="PF00531"/>
    </source>
</evidence>
<dbReference type="GO" id="GO:0007165">
    <property type="term" value="P:signal transduction"/>
    <property type="evidence" value="ECO:0007669"/>
    <property type="project" value="InterPro"/>
</dbReference>
<dbReference type="GO" id="GO:0030154">
    <property type="term" value="P:cell differentiation"/>
    <property type="evidence" value="ECO:0007669"/>
    <property type="project" value="UniProtKB-KW"/>
</dbReference>
<evidence type="ECO:0000256" key="2">
    <source>
        <dbReference type="ARBA" id="ARBA00022473"/>
    </source>
</evidence>
<dbReference type="InterPro" id="IPR000488">
    <property type="entry name" value="Death_dom"/>
</dbReference>
<comment type="subcellular location">
    <subcellularLocation>
        <location evidence="1">Cytoplasm</location>
    </subcellularLocation>
</comment>
<evidence type="ECO:0000256" key="6">
    <source>
        <dbReference type="ARBA" id="ARBA00070869"/>
    </source>
</evidence>
<dbReference type="Gene3D" id="1.10.533.10">
    <property type="entry name" value="Death Domain, Fas"/>
    <property type="match status" value="1"/>
</dbReference>
<dbReference type="AlphaFoldDB" id="L9KZ99"/>
<evidence type="ECO:0000313" key="9">
    <source>
        <dbReference type="Proteomes" id="UP000011518"/>
    </source>
</evidence>
<accession>L9KZ99</accession>